<gene>
    <name evidence="1" type="ORF">PEP31012_00644</name>
</gene>
<protein>
    <submittedName>
        <fullName evidence="1">Uncharacterized protein</fullName>
    </submittedName>
</protein>
<dbReference type="InterPro" id="IPR047676">
    <property type="entry name" value="FxLYD_dom"/>
</dbReference>
<evidence type="ECO:0000313" key="1">
    <source>
        <dbReference type="EMBL" id="VVD71802.1"/>
    </source>
</evidence>
<organism evidence="1 2">
    <name type="scientific">Pandoraea eparura</name>
    <dbReference type="NCBI Taxonomy" id="2508291"/>
    <lineage>
        <taxon>Bacteria</taxon>
        <taxon>Pseudomonadati</taxon>
        <taxon>Pseudomonadota</taxon>
        <taxon>Betaproteobacteria</taxon>
        <taxon>Burkholderiales</taxon>
        <taxon>Burkholderiaceae</taxon>
        <taxon>Pandoraea</taxon>
    </lineage>
</organism>
<keyword evidence="2" id="KW-1185">Reference proteome</keyword>
<accession>A0A5E4SAF0</accession>
<name>A0A5E4SAF0_9BURK</name>
<dbReference type="NCBIfam" id="NF038353">
    <property type="entry name" value="FxLYD_dom"/>
    <property type="match status" value="1"/>
</dbReference>
<proteinExistence type="predicted"/>
<dbReference type="EMBL" id="CABPSH010000001">
    <property type="protein sequence ID" value="VVD71802.1"/>
    <property type="molecule type" value="Genomic_DNA"/>
</dbReference>
<evidence type="ECO:0000313" key="2">
    <source>
        <dbReference type="Proteomes" id="UP000400981"/>
    </source>
</evidence>
<dbReference type="Proteomes" id="UP000400981">
    <property type="component" value="Unassembled WGS sequence"/>
</dbReference>
<reference evidence="1 2" key="1">
    <citation type="submission" date="2019-08" db="EMBL/GenBank/DDBJ databases">
        <authorList>
            <person name="Peeters C."/>
        </authorList>
    </citation>
    <scope>NUCLEOTIDE SEQUENCE [LARGE SCALE GENOMIC DNA]</scope>
    <source>
        <strain evidence="1 2">LMG 31012</strain>
    </source>
</reference>
<dbReference type="AlphaFoldDB" id="A0A5E4SAF0"/>
<sequence length="80" mass="8630">MDVISGANGFPAIVGIATNTGNALVRDAFVKFNLYDAQGNIVGNTIAHGQNIGPSERWRFEAPFVARNVQSFKLTEISAY</sequence>